<reference evidence="3" key="2">
    <citation type="submission" date="2020-09" db="EMBL/GenBank/DDBJ databases">
        <authorList>
            <person name="Sun Q."/>
            <person name="Zhou Y."/>
        </authorList>
    </citation>
    <scope>NUCLEOTIDE SEQUENCE</scope>
    <source>
        <strain evidence="3">CGMCC 1.15478</strain>
    </source>
</reference>
<dbReference type="Pfam" id="PF01965">
    <property type="entry name" value="DJ-1_PfpI"/>
    <property type="match status" value="1"/>
</dbReference>
<dbReference type="InterPro" id="IPR029062">
    <property type="entry name" value="Class_I_gatase-like"/>
</dbReference>
<dbReference type="Proteomes" id="UP000641514">
    <property type="component" value="Unassembled WGS sequence"/>
</dbReference>
<dbReference type="GO" id="GO:0006508">
    <property type="term" value="P:proteolysis"/>
    <property type="evidence" value="ECO:0007669"/>
    <property type="project" value="UniProtKB-KW"/>
</dbReference>
<dbReference type="RefSeq" id="WP_188675578.1">
    <property type="nucleotide sequence ID" value="NZ_BMJH01000003.1"/>
</dbReference>
<evidence type="ECO:0000259" key="2">
    <source>
        <dbReference type="Pfam" id="PF01965"/>
    </source>
</evidence>
<keyword evidence="4" id="KW-1185">Reference proteome</keyword>
<dbReference type="EMBL" id="BMJH01000003">
    <property type="protein sequence ID" value="GGC71415.1"/>
    <property type="molecule type" value="Genomic_DNA"/>
</dbReference>
<dbReference type="PANTHER" id="PTHR42733">
    <property type="entry name" value="DJ-1 PROTEIN"/>
    <property type="match status" value="1"/>
</dbReference>
<dbReference type="PROSITE" id="PS51276">
    <property type="entry name" value="PEPTIDASE_C56_PFPI"/>
    <property type="match status" value="1"/>
</dbReference>
<dbReference type="AlphaFoldDB" id="A0A916UGL7"/>
<dbReference type="NCBIfam" id="TIGR01382">
    <property type="entry name" value="PfpI"/>
    <property type="match status" value="1"/>
</dbReference>
<organism evidence="3 4">
    <name type="scientific">Hoyosella rhizosphaerae</name>
    <dbReference type="NCBI Taxonomy" id="1755582"/>
    <lineage>
        <taxon>Bacteria</taxon>
        <taxon>Bacillati</taxon>
        <taxon>Actinomycetota</taxon>
        <taxon>Actinomycetes</taxon>
        <taxon>Mycobacteriales</taxon>
        <taxon>Hoyosellaceae</taxon>
        <taxon>Hoyosella</taxon>
    </lineage>
</organism>
<evidence type="ECO:0000313" key="4">
    <source>
        <dbReference type="Proteomes" id="UP000641514"/>
    </source>
</evidence>
<dbReference type="InterPro" id="IPR006286">
    <property type="entry name" value="C56_PfpI-like"/>
</dbReference>
<feature type="domain" description="DJ-1/PfpI" evidence="2">
    <location>
        <begin position="9"/>
        <end position="178"/>
    </location>
</feature>
<gene>
    <name evidence="3" type="ORF">GCM10011410_25500</name>
</gene>
<accession>A0A916UGL7</accession>
<dbReference type="GO" id="GO:0008233">
    <property type="term" value="F:peptidase activity"/>
    <property type="evidence" value="ECO:0007669"/>
    <property type="project" value="UniProtKB-KW"/>
</dbReference>
<dbReference type="PANTHER" id="PTHR42733:SF12">
    <property type="entry name" value="PROTEINASE"/>
    <property type="match status" value="1"/>
</dbReference>
<dbReference type="InterPro" id="IPR002818">
    <property type="entry name" value="DJ-1/PfpI"/>
</dbReference>
<evidence type="ECO:0000313" key="3">
    <source>
        <dbReference type="EMBL" id="GGC71415.1"/>
    </source>
</evidence>
<name>A0A916UGL7_9ACTN</name>
<dbReference type="Gene3D" id="3.40.50.880">
    <property type="match status" value="1"/>
</dbReference>
<protein>
    <submittedName>
        <fullName evidence="3">Protease</fullName>
    </submittedName>
</protein>
<comment type="similarity">
    <text evidence="1">Belongs to the peptidase C56 family.</text>
</comment>
<comment type="caution">
    <text evidence="3">The sequence shown here is derived from an EMBL/GenBank/DDBJ whole genome shotgun (WGS) entry which is preliminary data.</text>
</comment>
<reference evidence="3" key="1">
    <citation type="journal article" date="2014" name="Int. J. Syst. Evol. Microbiol.">
        <title>Complete genome sequence of Corynebacterium casei LMG S-19264T (=DSM 44701T), isolated from a smear-ripened cheese.</title>
        <authorList>
            <consortium name="US DOE Joint Genome Institute (JGI-PGF)"/>
            <person name="Walter F."/>
            <person name="Albersmeier A."/>
            <person name="Kalinowski J."/>
            <person name="Ruckert C."/>
        </authorList>
    </citation>
    <scope>NUCLEOTIDE SEQUENCE</scope>
    <source>
        <strain evidence="3">CGMCC 1.15478</strain>
    </source>
</reference>
<sequence>MAERSKIEVLVMASPYGAEQHELTQPIAFLTEQGASVTVATIDGADAETLVSDKSPGHTVKSDARISEVDPSSFDLLVLPGGTINADTLRVDESAQAIVTAFAKAGKPIGAICHAPWLLVDTDLARGRRLTSYHTLRRDLENAGSQWVDEAVVIDTSAGFTTITSRSPADLDDFTAALWSAVQ</sequence>
<proteinExistence type="inferred from homology"/>
<evidence type="ECO:0000256" key="1">
    <source>
        <dbReference type="ARBA" id="ARBA00008542"/>
    </source>
</evidence>
<keyword evidence="3" id="KW-0645">Protease</keyword>
<dbReference type="SUPFAM" id="SSF52317">
    <property type="entry name" value="Class I glutamine amidotransferase-like"/>
    <property type="match status" value="1"/>
</dbReference>
<keyword evidence="3" id="KW-0378">Hydrolase</keyword>
<dbReference type="CDD" id="cd03134">
    <property type="entry name" value="GATase1_PfpI_like"/>
    <property type="match status" value="1"/>
</dbReference>